<evidence type="ECO:0000313" key="2">
    <source>
        <dbReference type="EMBL" id="MPV36478.1"/>
    </source>
</evidence>
<dbReference type="SUPFAM" id="SSF51735">
    <property type="entry name" value="NAD(P)-binding Rossmann-fold domains"/>
    <property type="match status" value="1"/>
</dbReference>
<dbReference type="InterPro" id="IPR036291">
    <property type="entry name" value="NAD(P)-bd_dom_sf"/>
</dbReference>
<dbReference type="Gene3D" id="3.40.50.720">
    <property type="entry name" value="NAD(P)-binding Rossmann-like Domain"/>
    <property type="match status" value="1"/>
</dbReference>
<dbReference type="InterPro" id="IPR001509">
    <property type="entry name" value="Epimerase_deHydtase"/>
</dbReference>
<dbReference type="RefSeq" id="WP_152193332.1">
    <property type="nucleotide sequence ID" value="NZ_VUKD01000001.1"/>
</dbReference>
<sequence length="351" mass="37506">MTSSTTVAPATAAPTDESALDELLSRPSPGVGEALAAAGGDIVLLGAGGKIGPTMARMARRALVDVGSDARVIAVSRFSDAAVREELGEQGIEVRSADLAEPTSYRDLPDAAAMFYLAAMKFGTTGQEHRTWWSNAAMPALVADRYRGVPSVVYSTGNVYPLSPLAHGGSLESEPAAPVGEYAQSCLARERIFTNAAHEWGTPTTIFRLNYACELRYGVIADIAVKIAAGEPVDVTMPAVNVAWQGDVNAWALRSLELAAVPPHILNATGPETVSVRRLATWLAEEMDAEVTFTGTESDDALLNDASECHERYGYPSVPLRRLVRWVGQWVADGGRQLGKATKFQQREGKY</sequence>
<organism evidence="2 3">
    <name type="scientific">Georgenia subflava</name>
    <dbReference type="NCBI Taxonomy" id="1622177"/>
    <lineage>
        <taxon>Bacteria</taxon>
        <taxon>Bacillati</taxon>
        <taxon>Actinomycetota</taxon>
        <taxon>Actinomycetes</taxon>
        <taxon>Micrococcales</taxon>
        <taxon>Bogoriellaceae</taxon>
        <taxon>Georgenia</taxon>
    </lineage>
</organism>
<protein>
    <submittedName>
        <fullName evidence="2">NAD-dependent epimerase/dehydratase family protein</fullName>
    </submittedName>
</protein>
<keyword evidence="3" id="KW-1185">Reference proteome</keyword>
<name>A0A6N7EHL3_9MICO</name>
<accession>A0A6N7EHL3</accession>
<evidence type="ECO:0000313" key="3">
    <source>
        <dbReference type="Proteomes" id="UP000437709"/>
    </source>
</evidence>
<comment type="caution">
    <text evidence="2">The sequence shown here is derived from an EMBL/GenBank/DDBJ whole genome shotgun (WGS) entry which is preliminary data.</text>
</comment>
<feature type="domain" description="NAD-dependent epimerase/dehydratase" evidence="1">
    <location>
        <begin position="42"/>
        <end position="209"/>
    </location>
</feature>
<evidence type="ECO:0000259" key="1">
    <source>
        <dbReference type="Pfam" id="PF01370"/>
    </source>
</evidence>
<dbReference type="Proteomes" id="UP000437709">
    <property type="component" value="Unassembled WGS sequence"/>
</dbReference>
<gene>
    <name evidence="2" type="ORF">GB881_05320</name>
</gene>
<reference evidence="2 3" key="1">
    <citation type="submission" date="2019-10" db="EMBL/GenBank/DDBJ databases">
        <title>Georgenia wutianyii sp. nov. and Georgenia yuyongxinii sp. nov. isolated from plateau pika (Ochotona curzoniae) in the Qinghai-Tibet plateau of China.</title>
        <authorList>
            <person name="Tian Z."/>
        </authorList>
    </citation>
    <scope>NUCLEOTIDE SEQUENCE [LARGE SCALE GENOMIC DNA]</scope>
    <source>
        <strain evidence="2 3">JCM 19765</strain>
    </source>
</reference>
<dbReference type="Pfam" id="PF01370">
    <property type="entry name" value="Epimerase"/>
    <property type="match status" value="1"/>
</dbReference>
<dbReference type="EMBL" id="WHPC01000012">
    <property type="protein sequence ID" value="MPV36478.1"/>
    <property type="molecule type" value="Genomic_DNA"/>
</dbReference>
<proteinExistence type="predicted"/>
<dbReference type="AlphaFoldDB" id="A0A6N7EHL3"/>